<organism evidence="2 3">
    <name type="scientific">Nitrospira tepida</name>
    <dbReference type="NCBI Taxonomy" id="2973512"/>
    <lineage>
        <taxon>Bacteria</taxon>
        <taxon>Pseudomonadati</taxon>
        <taxon>Nitrospirota</taxon>
        <taxon>Nitrospiria</taxon>
        <taxon>Nitrospirales</taxon>
        <taxon>Nitrospiraceae</taxon>
        <taxon>Nitrospira</taxon>
    </lineage>
</organism>
<dbReference type="Pfam" id="PF01904">
    <property type="entry name" value="DUF72"/>
    <property type="match status" value="1"/>
</dbReference>
<dbReference type="InterPro" id="IPR036520">
    <property type="entry name" value="UPF0759_sf"/>
</dbReference>
<name>A0AA86MY50_9BACT</name>
<dbReference type="Gene3D" id="3.20.20.410">
    <property type="entry name" value="Protein of unknown function UPF0759"/>
    <property type="match status" value="1"/>
</dbReference>
<sequence>MRSTIRLPVSADFNKQDRADPSDGPGRPPIGDALVRFGTSSWAYEGWQGLIYHRPYAKSRFSRECLSEYAAFQHEDRPLFDTVGIDHTFYRPATSSQLASYAAQVPPTFHFCLKVWEELTIPAFARLPRYGSKAGSRNPRFLDADLFRDVVYEPARQGLGETLGVFLFEFQRTGLTVEELLRRLEPFLNRLPPGPRYAIEIRNPAVLGPRYRDLLAAYGVAHVYNHWSLMPDLASQHRSLGGRFSAPFIVARLMTPLGLAHAEAVERFAPYNRLVLPQPRMRQDTVALIRQARSEHRTAYVLVNNRAEGNAPMTIRQLVTLLKS</sequence>
<dbReference type="EMBL" id="OX365700">
    <property type="protein sequence ID" value="CAI4031179.1"/>
    <property type="molecule type" value="Genomic_DNA"/>
</dbReference>
<dbReference type="AlphaFoldDB" id="A0AA86MY50"/>
<evidence type="ECO:0000256" key="1">
    <source>
        <dbReference type="SAM" id="MobiDB-lite"/>
    </source>
</evidence>
<accession>A0AA86MY50</accession>
<feature type="region of interest" description="Disordered" evidence="1">
    <location>
        <begin position="1"/>
        <end position="29"/>
    </location>
</feature>
<dbReference type="SUPFAM" id="SSF117396">
    <property type="entry name" value="TM1631-like"/>
    <property type="match status" value="1"/>
</dbReference>
<dbReference type="RefSeq" id="WP_289268127.1">
    <property type="nucleotide sequence ID" value="NZ_OX365700.1"/>
</dbReference>
<dbReference type="PANTHER" id="PTHR30348:SF4">
    <property type="entry name" value="DUF72 DOMAIN-CONTAINING PROTEIN"/>
    <property type="match status" value="1"/>
</dbReference>
<reference evidence="2" key="1">
    <citation type="submission" date="2022-10" db="EMBL/GenBank/DDBJ databases">
        <authorList>
            <person name="Koch H."/>
        </authorList>
    </citation>
    <scope>NUCLEOTIDE SEQUENCE</scope>
    <source>
        <strain evidence="2">DNF</strain>
    </source>
</reference>
<dbReference type="Proteomes" id="UP001179121">
    <property type="component" value="Chromosome"/>
</dbReference>
<evidence type="ECO:0008006" key="4">
    <source>
        <dbReference type="Google" id="ProtNLM"/>
    </source>
</evidence>
<evidence type="ECO:0000313" key="3">
    <source>
        <dbReference type="Proteomes" id="UP001179121"/>
    </source>
</evidence>
<gene>
    <name evidence="2" type="ORF">DNFV4_01607</name>
</gene>
<proteinExistence type="predicted"/>
<dbReference type="InterPro" id="IPR002763">
    <property type="entry name" value="DUF72"/>
</dbReference>
<dbReference type="KEGG" id="nti:DNFV4_01607"/>
<dbReference type="PANTHER" id="PTHR30348">
    <property type="entry name" value="UNCHARACTERIZED PROTEIN YECE"/>
    <property type="match status" value="1"/>
</dbReference>
<keyword evidence="3" id="KW-1185">Reference proteome</keyword>
<protein>
    <recommendedName>
        <fullName evidence="4">DUF72 domain-containing protein</fullName>
    </recommendedName>
</protein>
<evidence type="ECO:0000313" key="2">
    <source>
        <dbReference type="EMBL" id="CAI4031179.1"/>
    </source>
</evidence>